<evidence type="ECO:0000313" key="4">
    <source>
        <dbReference type="Proteomes" id="UP000001058"/>
    </source>
</evidence>
<dbReference type="GeneID" id="9616536"/>
<feature type="region of interest" description="Disordered" evidence="2">
    <location>
        <begin position="1"/>
        <end position="20"/>
    </location>
</feature>
<accession>D8U518</accession>
<dbReference type="PANTHER" id="PTHR45615">
    <property type="entry name" value="MYOSIN HEAVY CHAIN, NON-MUSCLE"/>
    <property type="match status" value="1"/>
</dbReference>
<dbReference type="GO" id="GO:0016460">
    <property type="term" value="C:myosin II complex"/>
    <property type="evidence" value="ECO:0007669"/>
    <property type="project" value="TreeGrafter"/>
</dbReference>
<keyword evidence="1" id="KW-0175">Coiled coil</keyword>
<feature type="region of interest" description="Disordered" evidence="2">
    <location>
        <begin position="313"/>
        <end position="334"/>
    </location>
</feature>
<feature type="coiled-coil region" evidence="1">
    <location>
        <begin position="2926"/>
        <end position="2953"/>
    </location>
</feature>
<dbReference type="Proteomes" id="UP000001058">
    <property type="component" value="Unassembled WGS sequence"/>
</dbReference>
<dbReference type="GO" id="GO:0000146">
    <property type="term" value="F:microfilament motor activity"/>
    <property type="evidence" value="ECO:0007669"/>
    <property type="project" value="TreeGrafter"/>
</dbReference>
<name>D8U518_VOLCA</name>
<feature type="compositionally biased region" description="Low complexity" evidence="2">
    <location>
        <begin position="939"/>
        <end position="960"/>
    </location>
</feature>
<feature type="region of interest" description="Disordered" evidence="2">
    <location>
        <begin position="2557"/>
        <end position="2643"/>
    </location>
</feature>
<keyword evidence="4" id="KW-1185">Reference proteome</keyword>
<feature type="compositionally biased region" description="Low complexity" evidence="2">
    <location>
        <begin position="2810"/>
        <end position="2820"/>
    </location>
</feature>
<feature type="compositionally biased region" description="Polar residues" evidence="2">
    <location>
        <begin position="2623"/>
        <end position="2637"/>
    </location>
</feature>
<dbReference type="OrthoDB" id="553182at2759"/>
<feature type="region of interest" description="Disordered" evidence="2">
    <location>
        <begin position="932"/>
        <end position="960"/>
    </location>
</feature>
<dbReference type="KEGG" id="vcn:VOLCADRAFT_106095"/>
<evidence type="ECO:0000313" key="3">
    <source>
        <dbReference type="EMBL" id="EFJ45070.1"/>
    </source>
</evidence>
<reference evidence="3 4" key="1">
    <citation type="journal article" date="2010" name="Science">
        <title>Genomic analysis of organismal complexity in the multicellular green alga Volvox carteri.</title>
        <authorList>
            <person name="Prochnik S.E."/>
            <person name="Umen J."/>
            <person name="Nedelcu A.M."/>
            <person name="Hallmann A."/>
            <person name="Miller S.M."/>
            <person name="Nishii I."/>
            <person name="Ferris P."/>
            <person name="Kuo A."/>
            <person name="Mitros T."/>
            <person name="Fritz-Laylin L.K."/>
            <person name="Hellsten U."/>
            <person name="Chapman J."/>
            <person name="Simakov O."/>
            <person name="Rensing S.A."/>
            <person name="Terry A."/>
            <person name="Pangilinan J."/>
            <person name="Kapitonov V."/>
            <person name="Jurka J."/>
            <person name="Salamov A."/>
            <person name="Shapiro H."/>
            <person name="Schmutz J."/>
            <person name="Grimwood J."/>
            <person name="Lindquist E."/>
            <person name="Lucas S."/>
            <person name="Grigoriev I.V."/>
            <person name="Schmitt R."/>
            <person name="Kirk D."/>
            <person name="Rokhsar D.S."/>
        </authorList>
    </citation>
    <scope>NUCLEOTIDE SEQUENCE [LARGE SCALE GENOMIC DNA]</scope>
    <source>
        <strain evidence="4">f. Nagariensis / Eve</strain>
    </source>
</reference>
<dbReference type="EMBL" id="GL378359">
    <property type="protein sequence ID" value="EFJ45070.1"/>
    <property type="molecule type" value="Genomic_DNA"/>
</dbReference>
<feature type="compositionally biased region" description="Gly residues" evidence="2">
    <location>
        <begin position="2799"/>
        <end position="2809"/>
    </location>
</feature>
<feature type="coiled-coil region" evidence="1">
    <location>
        <begin position="2516"/>
        <end position="2543"/>
    </location>
</feature>
<feature type="coiled-coil region" evidence="1">
    <location>
        <begin position="2420"/>
        <end position="2483"/>
    </location>
</feature>
<feature type="compositionally biased region" description="Polar residues" evidence="2">
    <location>
        <begin position="1893"/>
        <end position="1907"/>
    </location>
</feature>
<dbReference type="InParanoid" id="D8U518"/>
<feature type="region of interest" description="Disordered" evidence="2">
    <location>
        <begin position="2757"/>
        <end position="2781"/>
    </location>
</feature>
<gene>
    <name evidence="3" type="ORF">VOLCADRAFT_106095</name>
</gene>
<dbReference type="GO" id="GO:0032982">
    <property type="term" value="C:myosin filament"/>
    <property type="evidence" value="ECO:0007669"/>
    <property type="project" value="TreeGrafter"/>
</dbReference>
<evidence type="ECO:0000256" key="2">
    <source>
        <dbReference type="SAM" id="MobiDB-lite"/>
    </source>
</evidence>
<feature type="region of interest" description="Disordered" evidence="2">
    <location>
        <begin position="2799"/>
        <end position="2834"/>
    </location>
</feature>
<feature type="region of interest" description="Disordered" evidence="2">
    <location>
        <begin position="1880"/>
        <end position="1925"/>
    </location>
</feature>
<feature type="coiled-coil region" evidence="1">
    <location>
        <begin position="1298"/>
        <end position="1360"/>
    </location>
</feature>
<evidence type="ECO:0000256" key="1">
    <source>
        <dbReference type="SAM" id="Coils"/>
    </source>
</evidence>
<feature type="coiled-coil region" evidence="1">
    <location>
        <begin position="1512"/>
        <end position="1830"/>
    </location>
</feature>
<sequence length="3056" mass="322992">MGDQKIEWPEPLLPSPLQPGASPGLALPSMNGWIFTSQQSPLSDFSKAVDLSAEFPFGAFMRLPSEAALWGATSAEQNRSNHEAATRNIGSPMATGWASVGTEGPVSPANLKQQLHDEAEAILSDFRQTLSRSMNLRDSAARPHPADSLSSAGNIEAPPTFTTAVAAICTVHGATPSIAGVSFNSEGCRAQGSLAQRCRGSWSADAEGVASDSLRSSRTVDSPAGSRMKGPQRKLNWEEGSAWRVRTYRSSTPGTKEHSTSRSLLAKRYSFRHTHSHREASTTKSTPRVVPKRLTLVLPTARVLASMPVDTNSQAQCTSGTAEDGSMLQSDATTSGVVQHGQPVIVVQQAATPPNQALWPQGAGPCVNASGLDIAALLADTSPVVPFAHNSFQTPSMGMTAYPLSNIMYGSTPFQPVDDNHSAGLMGKESQMGVEARRTCSAGPLSALAEQQQQADVFHWRSAASPPPAQRSPLLPEASVTFGWLPAGSCESSPPAASRRLLLTPESVATFGHGSPYQPYDLARGHVPPSVHQPRPWAGTWGAEGSSFTGRPGDIALQGNAEAKQRAENAVQRAGPVVEQHSPIGSAAASAEQEVGIGMLDGVCSWEQGLPDPLVQQPTSQLLSPGREDAYVSRQRSQAGMPWQAGSLAMHAKEGRDVSLGHHSIGKIGACSLASQQMLVTDAAAAPTVCAGGRGWSSFISGKALRYDPNGYRSTCSSTELGGADAELSGRSDVTPRADGDIKVQPWQIQENPAFEEDLDADATDISSQLGFNTNQNQLGPLTASSPWAAAAGVLGDFSFPGEDGRDLERDVGHVMHRTPAGTHMGRLGVAGSVLRPFWAGAVASPDATPSRAFVLPEGARADDVGTTEDSSSDSSDSDSPRTTALNRALASAGLGLGTGSKLYGMPRRHGPLLDGVMSNAVVDDDVVDDRRDTATSRAMGSQSPAGAGMASGSRAALSSGMGAEDQSLIQELEHAQTLLLQLLAAANEAPWPTPPPPPSPVRELTPVERAAAARAQADGAMDPVATATVRSCESHVDYEEQGTLQVSACSSMSNGVGNPLVVQAASAAMGKALARLSKLSRDNKDLQRVSEQLRAELSQSSSKNVELQTRSKMLQAMLLESGRQADKKAQSHQRCCQRLEAHLNSSLQRIRDLERYNTQLSLEGRQIARQMQLAQIQVAESDQVTAALREKVALLERQLAAVCTWKGPKLESKEHHLDPVSTGAGHGAVEVAAGEPRWQDDAVAEQLSLLHDAADSRCCKGKAANAAEAGRHPSTPAEMRVQEIEGFQFPQAQGKRVLLLEEQLQAAQNELGRLQAAADAAAEHEQHLQAELQAARVAMAELAAERAAARAEVLRREDNAQKVSLAVQEARGAAELAAVNCARVAAEALEAEQQHEAAIAEAETKAAELRQQLDAAAWELQQMASQAATAMQRAEAAEIREHALQEQLQGALAKVDRMQEELDEARKSLEEVVAVKEEAARNAAAVSDLEMALVTESTHVLELTQRSEQVEAAHRDEVQQLRSQLEAARDRQQLTDTERAELQAAHLAARGMLEQLSVQLAAARSEVESIEQERDHLQSERDRLVEEANKEAARLADAREEASSLQESIDEMQAGQQQLQADLKAAESALRGAMERLAEVQAFRTSMEAELEQLRRELSLARDTAEEVTLRLQAAECDKSALAERVRHLRQDLDEQGTLMRDAEARSSMAETALEEVRDEHQLLRNNLDSLADDLATVQATLREREAQLQAAEEELLAAKEKLQAEAVSQSRALAEAQARGAEAEARAEAAAVACAAAEAAVEMERSKVADLEGEMQVATRKMVELQKLAEANTCATAAASTAGAAEDESTQRRLLCSAADVVASCLAIHEVAVEMASPRPVPVSGPAEQRPSYSVTPNRWSSRSSHGGGVASQAGSESESSSPSLQLAAQVVAASAELADLQRRHQDAEELIGRLRQDLESQCSKCAGLEAKLLDREVDLAAARRAHEDALLELHHMRRLERQPEAPRPAAAAPPGRLLPCPVPGTTPKAWRQQQEQQVTASAVFSSSAWSPSSSMFVERCSMVLPLSPTRSFLRDSIATASLLDEGRRLSLLRGGSLRGNNKFLGTSQDFRGSIDGAGALAASATPISLWVEPGSAGPPLTIGTVATPLESADCTPRDPLPRAHERYYRGHEGGAGATAAVTNLQNSSAHSPGISISLRARGNDYALKGDSSPEVQGFEPLRASQAHNGDGLHASYNSLVMGGVAFGAGTGCDSPTAGGMGLLGAGTGSGGSRGLQLTVQLLELRYAVQKVEQAAGELAGVLLAKGQVAALNTTILSTPVKTSSLDSARGCGGRRQLTANLSDAAAEAAVQERAWLADSLANLTGRAGSVAQQLDCCLDAALVICSTGSATAKADEQRVAGSGFAAEFQPFLSPLAVRVLEAELADLRTQFEQAQQQADQALQLQHAQHVEECAALIADANQYRDLAQRMKEQLEVLDRDRQMDRNMFIEQVKEAQLQVESQHRVNMQLAEQCSEQEVLIAEKEAINAELRQQLDRATTTAAAAATAAAAVVSHQERQRGYLSSSHSAGPDGYRSHGQAHSYGGPHGQTPASHVYGNPWPSAGAGQQWEGPAAHGLHDGGQSTYRESHASTSSIGEACPTTDRDGGGGDLCGNSVDSCGGCGGGCYNKGTAAAGPSAGWPASSAMSSGLAPGHMPPPTATPNSAGVQGLRLELLHAEFSRPLNSNSRCIHLEGAGIRSGDHPSTTGWSVGVEQEGVDSRRRGSSCAVQPDGSAGTFSEDEARLWAEMLQLLKVGEGGSSSAGGAGNGSRSRGASTGGSRRHTADGNSASVPRVLALTSSGEAGGMQLAQVPLTARSEGELHSMAMAAAGSSHWRAEMLARAVSYMSLLSAQNRKLAKLLRGVAAGRTAAAAAAPPAAAAGGGMDSLAARLEALQKENAELRDKYQAAQMAQKTSAQAMRTMGNENRQLHSKLMELIGAQTVAMQSKAPFEVHVSSLANGSSCSNHQRATGRESFRQSCDNPTHINRIRYRDCAFLPMHRFRIAHAVALSSALF</sequence>
<dbReference type="RefSeq" id="XP_002953746.1">
    <property type="nucleotide sequence ID" value="XM_002953700.1"/>
</dbReference>
<dbReference type="GO" id="GO:0005737">
    <property type="term" value="C:cytoplasm"/>
    <property type="evidence" value="ECO:0007669"/>
    <property type="project" value="TreeGrafter"/>
</dbReference>
<dbReference type="PANTHER" id="PTHR45615:SF40">
    <property type="entry name" value="MYOSIN HEAVY CHAIN, NON-MUSCLE"/>
    <property type="match status" value="1"/>
</dbReference>
<feature type="compositionally biased region" description="Low complexity" evidence="2">
    <location>
        <begin position="1913"/>
        <end position="1925"/>
    </location>
</feature>
<protein>
    <submittedName>
        <fullName evidence="3">Uncharacterized protein</fullName>
    </submittedName>
</protein>
<proteinExistence type="predicted"/>
<feature type="region of interest" description="Disordered" evidence="2">
    <location>
        <begin position="857"/>
        <end position="883"/>
    </location>
</feature>
<organism evidence="4">
    <name type="scientific">Volvox carteri f. nagariensis</name>
    <dbReference type="NCBI Taxonomy" id="3068"/>
    <lineage>
        <taxon>Eukaryota</taxon>
        <taxon>Viridiplantae</taxon>
        <taxon>Chlorophyta</taxon>
        <taxon>core chlorophytes</taxon>
        <taxon>Chlorophyceae</taxon>
        <taxon>CS clade</taxon>
        <taxon>Chlamydomonadales</taxon>
        <taxon>Volvocaceae</taxon>
        <taxon>Volvox</taxon>
    </lineage>
</organism>
<feature type="coiled-coil region" evidence="1">
    <location>
        <begin position="1077"/>
        <end position="1111"/>
    </location>
</feature>
<dbReference type="GO" id="GO:0051015">
    <property type="term" value="F:actin filament binding"/>
    <property type="evidence" value="ECO:0007669"/>
    <property type="project" value="TreeGrafter"/>
</dbReference>
<feature type="coiled-coil region" evidence="1">
    <location>
        <begin position="1933"/>
        <end position="1960"/>
    </location>
</feature>
<feature type="coiled-coil region" evidence="1">
    <location>
        <begin position="1386"/>
        <end position="1483"/>
    </location>
</feature>
<feature type="region of interest" description="Disordered" evidence="2">
    <location>
        <begin position="205"/>
        <end position="232"/>
    </location>
</feature>